<sequence length="175" mass="19552">MASLGFGSGPCGIRILDIPAHLGFGVDANDYNDNDDETKGSSIHDVTSHPNHMAVAVELSSAEHPSKTGLGPFTPEPSPSLPVRRLDWELDPLHDFDFTYIHITAPHTVHHPVENLSIPASRGPSRSGTTRLIPVLYTTTDPLFRPYRYRCHYHMPSKAYHQYPHAMQRFALPYD</sequence>
<dbReference type="Proteomes" id="UP000054988">
    <property type="component" value="Unassembled WGS sequence"/>
</dbReference>
<organism evidence="1 2">
    <name type="scientific">Moniliophthora roreri</name>
    <name type="common">Frosty pod rot fungus</name>
    <name type="synonym">Monilia roreri</name>
    <dbReference type="NCBI Taxonomy" id="221103"/>
    <lineage>
        <taxon>Eukaryota</taxon>
        <taxon>Fungi</taxon>
        <taxon>Dikarya</taxon>
        <taxon>Basidiomycota</taxon>
        <taxon>Agaricomycotina</taxon>
        <taxon>Agaricomycetes</taxon>
        <taxon>Agaricomycetidae</taxon>
        <taxon>Agaricales</taxon>
        <taxon>Marasmiineae</taxon>
        <taxon>Marasmiaceae</taxon>
        <taxon>Moniliophthora</taxon>
    </lineage>
</organism>
<comment type="caution">
    <text evidence="1">The sequence shown here is derived from an EMBL/GenBank/DDBJ whole genome shotgun (WGS) entry which is preliminary data.</text>
</comment>
<gene>
    <name evidence="1" type="ORF">WG66_5543</name>
</gene>
<dbReference type="AlphaFoldDB" id="A0A0W0FZY5"/>
<evidence type="ECO:0000313" key="1">
    <source>
        <dbReference type="EMBL" id="KTB41887.1"/>
    </source>
</evidence>
<accession>A0A0W0FZY5</accession>
<protein>
    <submittedName>
        <fullName evidence="1">Uncharacterized protein</fullName>
    </submittedName>
</protein>
<reference evidence="1 2" key="1">
    <citation type="submission" date="2015-12" db="EMBL/GenBank/DDBJ databases">
        <title>Draft genome sequence of Moniliophthora roreri, the causal agent of frosty pod rot of cacao.</title>
        <authorList>
            <person name="Aime M.C."/>
            <person name="Diaz-Valderrama J.R."/>
            <person name="Kijpornyongpan T."/>
            <person name="Phillips-Mora W."/>
        </authorList>
    </citation>
    <scope>NUCLEOTIDE SEQUENCE [LARGE SCALE GENOMIC DNA]</scope>
    <source>
        <strain evidence="1 2">MCA 2952</strain>
    </source>
</reference>
<name>A0A0W0FZY5_MONRR</name>
<dbReference type="EMBL" id="LATX01001422">
    <property type="protein sequence ID" value="KTB41887.1"/>
    <property type="molecule type" value="Genomic_DNA"/>
</dbReference>
<proteinExistence type="predicted"/>
<evidence type="ECO:0000313" key="2">
    <source>
        <dbReference type="Proteomes" id="UP000054988"/>
    </source>
</evidence>